<keyword evidence="1" id="KW-0732">Signal</keyword>
<reference evidence="2" key="1">
    <citation type="submission" date="2023-11" db="EMBL/GenBank/DDBJ databases">
        <authorList>
            <person name="Alioto T."/>
            <person name="Alioto T."/>
            <person name="Gomez Garrido J."/>
        </authorList>
    </citation>
    <scope>NUCLEOTIDE SEQUENCE</scope>
</reference>
<gene>
    <name evidence="2" type="ORF">LECACI_7A003184</name>
</gene>
<proteinExistence type="predicted"/>
<accession>A0AAI9E7R5</accession>
<dbReference type="EMBL" id="CAVMBE010000015">
    <property type="protein sequence ID" value="CAK3945946.1"/>
    <property type="molecule type" value="Genomic_DNA"/>
</dbReference>
<evidence type="ECO:0000313" key="2">
    <source>
        <dbReference type="EMBL" id="CAK3945946.1"/>
    </source>
</evidence>
<comment type="caution">
    <text evidence="2">The sequence shown here is derived from an EMBL/GenBank/DDBJ whole genome shotgun (WGS) entry which is preliminary data.</text>
</comment>
<evidence type="ECO:0000256" key="1">
    <source>
        <dbReference type="SAM" id="SignalP"/>
    </source>
</evidence>
<sequence length="300" mass="33269">MKPTLIPTLFLLTTLFPSTSTAHPAKRWHSITTDPIKTWPRRYQQQDKGRPVLISQPMRYCFHDESSQKTLGGILLLAAQLWQPAMGPENSMMTIEPDRYDGRIGGSEGVGADALRIRDMTVGSSGVGETATTIGCTDHATASRYNFLAAEFLPLHFDDDDDNPATTMNTFTHSHAFDFQSIMLYDSDTGAAAGSNYKQPVQDWAPLYLSEVWEGKEKKQKKVVRAASRVYMGGQGNKRLVEPSGFRGGDVARIAQLYPLRRQGEQGEQAMGEGLRGEKEWLPVGGFEEEILLVFETCAC</sequence>
<organism evidence="2 3">
    <name type="scientific">Lecanosticta acicola</name>
    <dbReference type="NCBI Taxonomy" id="111012"/>
    <lineage>
        <taxon>Eukaryota</taxon>
        <taxon>Fungi</taxon>
        <taxon>Dikarya</taxon>
        <taxon>Ascomycota</taxon>
        <taxon>Pezizomycotina</taxon>
        <taxon>Dothideomycetes</taxon>
        <taxon>Dothideomycetidae</taxon>
        <taxon>Mycosphaerellales</taxon>
        <taxon>Mycosphaerellaceae</taxon>
        <taxon>Lecanosticta</taxon>
    </lineage>
</organism>
<dbReference type="AlphaFoldDB" id="A0AAI9E7R5"/>
<keyword evidence="3" id="KW-1185">Reference proteome</keyword>
<evidence type="ECO:0000313" key="3">
    <source>
        <dbReference type="Proteomes" id="UP001296104"/>
    </source>
</evidence>
<feature type="signal peptide" evidence="1">
    <location>
        <begin position="1"/>
        <end position="21"/>
    </location>
</feature>
<feature type="chain" id="PRO_5042522764" evidence="1">
    <location>
        <begin position="22"/>
        <end position="300"/>
    </location>
</feature>
<name>A0AAI9E7R5_9PEZI</name>
<protein>
    <submittedName>
        <fullName evidence="2">Uncharacterized protein</fullName>
    </submittedName>
</protein>
<dbReference type="Proteomes" id="UP001296104">
    <property type="component" value="Unassembled WGS sequence"/>
</dbReference>